<comment type="caution">
    <text evidence="6">The sequence shown here is derived from an EMBL/GenBank/DDBJ whole genome shotgun (WGS) entry which is preliminary data.</text>
</comment>
<accession>A0ABU9SXW5</accession>
<sequence>MPKNAEKARILIVDDEPINIHVLSNALNDTYNLFAVTSGREAIAFCMTHAPDLVLMDMDMPDINGVEACKTLKEKSETHDIPIVFVTGHGDSDAEDKCWEAGGVDFLTKPVNANTLNHRIKSHLALKELTDELRRMAYQDGLTQVSNRRYFDEYLLRQQKLSQRSGSFFALLMFDIDFFKSYNDHYGHLAGDDCLRLVAKVLKQSVERPGDFVARFGGEEFAVVLPETDIAGAILVATKLLANVRELGIKHKGSPFGVVTGSIGIAASDGSKKTLQELIDTADRRLYVAKTSGRDQFISK</sequence>
<dbReference type="InterPro" id="IPR000160">
    <property type="entry name" value="GGDEF_dom"/>
</dbReference>
<dbReference type="PROSITE" id="PS50110">
    <property type="entry name" value="RESPONSE_REGULATORY"/>
    <property type="match status" value="1"/>
</dbReference>
<dbReference type="RefSeq" id="WP_006991050.1">
    <property type="nucleotide sequence ID" value="NZ_JBBMQS010000007.1"/>
</dbReference>
<dbReference type="InterPro" id="IPR043128">
    <property type="entry name" value="Rev_trsase/Diguanyl_cyclase"/>
</dbReference>
<organism evidence="6 7">
    <name type="scientific">Paraglaciecola mesophila</name>
    <dbReference type="NCBI Taxonomy" id="197222"/>
    <lineage>
        <taxon>Bacteria</taxon>
        <taxon>Pseudomonadati</taxon>
        <taxon>Pseudomonadota</taxon>
        <taxon>Gammaproteobacteria</taxon>
        <taxon>Alteromonadales</taxon>
        <taxon>Alteromonadaceae</taxon>
        <taxon>Paraglaciecola</taxon>
    </lineage>
</organism>
<protein>
    <recommendedName>
        <fullName evidence="1">diguanylate cyclase</fullName>
        <ecNumber evidence="1">2.7.7.65</ecNumber>
    </recommendedName>
</protein>
<reference evidence="6 7" key="1">
    <citation type="submission" date="2024-03" db="EMBL/GenBank/DDBJ databases">
        <title>Community enrichment and isolation of bacterial strains for fucoidan degradation.</title>
        <authorList>
            <person name="Sichert A."/>
        </authorList>
    </citation>
    <scope>NUCLEOTIDE SEQUENCE [LARGE SCALE GENOMIC DNA]</scope>
    <source>
        <strain evidence="6 7">AS12</strain>
    </source>
</reference>
<dbReference type="EMBL" id="JBBMQS010000007">
    <property type="protein sequence ID" value="MEM5498336.1"/>
    <property type="molecule type" value="Genomic_DNA"/>
</dbReference>
<dbReference type="EC" id="2.7.7.65" evidence="1"/>
<dbReference type="Gene3D" id="3.40.50.2300">
    <property type="match status" value="1"/>
</dbReference>
<feature type="domain" description="Response regulatory" evidence="4">
    <location>
        <begin position="9"/>
        <end position="124"/>
    </location>
</feature>
<evidence type="ECO:0000256" key="2">
    <source>
        <dbReference type="ARBA" id="ARBA00034247"/>
    </source>
</evidence>
<gene>
    <name evidence="6" type="ORF">WNY77_13080</name>
</gene>
<keyword evidence="3" id="KW-0597">Phosphoprotein</keyword>
<proteinExistence type="predicted"/>
<dbReference type="InterPro" id="IPR029787">
    <property type="entry name" value="Nucleotide_cyclase"/>
</dbReference>
<dbReference type="SMART" id="SM00448">
    <property type="entry name" value="REC"/>
    <property type="match status" value="1"/>
</dbReference>
<evidence type="ECO:0000259" key="4">
    <source>
        <dbReference type="PROSITE" id="PS50110"/>
    </source>
</evidence>
<dbReference type="SUPFAM" id="SSF55073">
    <property type="entry name" value="Nucleotide cyclase"/>
    <property type="match status" value="1"/>
</dbReference>
<dbReference type="InterPro" id="IPR050469">
    <property type="entry name" value="Diguanylate_Cyclase"/>
</dbReference>
<dbReference type="NCBIfam" id="TIGR00254">
    <property type="entry name" value="GGDEF"/>
    <property type="match status" value="1"/>
</dbReference>
<comment type="catalytic activity">
    <reaction evidence="2">
        <text>2 GTP = 3',3'-c-di-GMP + 2 diphosphate</text>
        <dbReference type="Rhea" id="RHEA:24898"/>
        <dbReference type="ChEBI" id="CHEBI:33019"/>
        <dbReference type="ChEBI" id="CHEBI:37565"/>
        <dbReference type="ChEBI" id="CHEBI:58805"/>
        <dbReference type="EC" id="2.7.7.65"/>
    </reaction>
</comment>
<name>A0ABU9SXW5_9ALTE</name>
<evidence type="ECO:0000256" key="3">
    <source>
        <dbReference type="PROSITE-ProRule" id="PRU00169"/>
    </source>
</evidence>
<dbReference type="PROSITE" id="PS50887">
    <property type="entry name" value="GGDEF"/>
    <property type="match status" value="1"/>
</dbReference>
<keyword evidence="7" id="KW-1185">Reference proteome</keyword>
<dbReference type="PANTHER" id="PTHR45138">
    <property type="entry name" value="REGULATORY COMPONENTS OF SENSORY TRANSDUCTION SYSTEM"/>
    <property type="match status" value="1"/>
</dbReference>
<feature type="domain" description="GGDEF" evidence="5">
    <location>
        <begin position="167"/>
        <end position="300"/>
    </location>
</feature>
<dbReference type="PANTHER" id="PTHR45138:SF9">
    <property type="entry name" value="DIGUANYLATE CYCLASE DGCM-RELATED"/>
    <property type="match status" value="1"/>
</dbReference>
<dbReference type="SMART" id="SM00267">
    <property type="entry name" value="GGDEF"/>
    <property type="match status" value="1"/>
</dbReference>
<keyword evidence="6" id="KW-0808">Transferase</keyword>
<evidence type="ECO:0000259" key="5">
    <source>
        <dbReference type="PROSITE" id="PS50887"/>
    </source>
</evidence>
<dbReference type="Pfam" id="PF00072">
    <property type="entry name" value="Response_reg"/>
    <property type="match status" value="1"/>
</dbReference>
<dbReference type="CDD" id="cd01949">
    <property type="entry name" value="GGDEF"/>
    <property type="match status" value="1"/>
</dbReference>
<evidence type="ECO:0000313" key="6">
    <source>
        <dbReference type="EMBL" id="MEM5498336.1"/>
    </source>
</evidence>
<dbReference type="InterPro" id="IPR001789">
    <property type="entry name" value="Sig_transdc_resp-reg_receiver"/>
</dbReference>
<dbReference type="Proteomes" id="UP001461163">
    <property type="component" value="Unassembled WGS sequence"/>
</dbReference>
<feature type="modified residue" description="4-aspartylphosphate" evidence="3">
    <location>
        <position position="57"/>
    </location>
</feature>
<evidence type="ECO:0000256" key="1">
    <source>
        <dbReference type="ARBA" id="ARBA00012528"/>
    </source>
</evidence>
<keyword evidence="6" id="KW-0548">Nucleotidyltransferase</keyword>
<dbReference type="GO" id="GO:0052621">
    <property type="term" value="F:diguanylate cyclase activity"/>
    <property type="evidence" value="ECO:0007669"/>
    <property type="project" value="UniProtKB-EC"/>
</dbReference>
<dbReference type="InterPro" id="IPR011006">
    <property type="entry name" value="CheY-like_superfamily"/>
</dbReference>
<dbReference type="SUPFAM" id="SSF52172">
    <property type="entry name" value="CheY-like"/>
    <property type="match status" value="1"/>
</dbReference>
<dbReference type="Gene3D" id="3.30.70.270">
    <property type="match status" value="1"/>
</dbReference>
<evidence type="ECO:0000313" key="7">
    <source>
        <dbReference type="Proteomes" id="UP001461163"/>
    </source>
</evidence>
<dbReference type="Pfam" id="PF00990">
    <property type="entry name" value="GGDEF"/>
    <property type="match status" value="1"/>
</dbReference>